<gene>
    <name evidence="1" type="ORF">AB0H72_30940</name>
</gene>
<evidence type="ECO:0008006" key="3">
    <source>
        <dbReference type="Google" id="ProtNLM"/>
    </source>
</evidence>
<comment type="caution">
    <text evidence="1">The sequence shown here is derived from an EMBL/GenBank/DDBJ whole genome shotgun (WGS) entry which is preliminary data.</text>
</comment>
<organism evidence="1 2">
    <name type="scientific">Nocardia fusca</name>
    <dbReference type="NCBI Taxonomy" id="941183"/>
    <lineage>
        <taxon>Bacteria</taxon>
        <taxon>Bacillati</taxon>
        <taxon>Actinomycetota</taxon>
        <taxon>Actinomycetes</taxon>
        <taxon>Mycobacteriales</taxon>
        <taxon>Nocardiaceae</taxon>
        <taxon>Nocardia</taxon>
    </lineage>
</organism>
<dbReference type="SUPFAM" id="SSF110849">
    <property type="entry name" value="ParB/Sulfiredoxin"/>
    <property type="match status" value="1"/>
</dbReference>
<name>A0ABV3FHC7_9NOCA</name>
<evidence type="ECO:0000313" key="1">
    <source>
        <dbReference type="EMBL" id="MEV0367115.1"/>
    </source>
</evidence>
<sequence length="466" mass="52186">MPFNEYPRYREVQVADGVGVISGTRNDDGFTLMLAGDPIGIDSSDHCGSLGWLARRLVPQPDPDALHRVEAWTEPAEWDELRQWLRHVEPDDDPVGPLQPLLRLLAPGDYGVAIGTLPNVKIVGAHPTETSSWYAGDLFGPEPSPVLPTHHWPPPDRAAVTAYRQRMEAQRCFPALLVFGYRNSPVWYLLDGHHKLEAYQRLGRDPVAVKIVHGGPGPMTGYRMQMEPSLEYTPVGAEMTEGTGVLAVSGSDGASVLRLMHKPYIVEGYRRGGTVDRLAVLSGDRKLRMRVRKLRRWLRHPDDRSLPEMLRTVLDLLAPGHYGVRHWIGERVYVHPFPPSRTVSWYLGITTKGLGTVLLPTDGWPPRDSDLVHEYIRMIRSGEHPFVVTLRASPPENEDDAVAFVIDGHHKLQAYLRTDVAPRFIDIAKLSDEQHCGPNDLTTVVGNDEGLRQQTANLLAYLKKDQ</sequence>
<dbReference type="InterPro" id="IPR036086">
    <property type="entry name" value="ParB/Sulfiredoxin_sf"/>
</dbReference>
<proteinExistence type="predicted"/>
<dbReference type="RefSeq" id="WP_357986180.1">
    <property type="nucleotide sequence ID" value="NZ_JBFAIH010000025.1"/>
</dbReference>
<evidence type="ECO:0000313" key="2">
    <source>
        <dbReference type="Proteomes" id="UP001551658"/>
    </source>
</evidence>
<accession>A0ABV3FHC7</accession>
<reference evidence="1 2" key="1">
    <citation type="submission" date="2024-06" db="EMBL/GenBank/DDBJ databases">
        <title>The Natural Products Discovery Center: Release of the First 8490 Sequenced Strains for Exploring Actinobacteria Biosynthetic Diversity.</title>
        <authorList>
            <person name="Kalkreuter E."/>
            <person name="Kautsar S.A."/>
            <person name="Yang D."/>
            <person name="Bader C.D."/>
            <person name="Teijaro C.N."/>
            <person name="Fluegel L."/>
            <person name="Davis C.M."/>
            <person name="Simpson J.R."/>
            <person name="Lauterbach L."/>
            <person name="Steele A.D."/>
            <person name="Gui C."/>
            <person name="Meng S."/>
            <person name="Li G."/>
            <person name="Viehrig K."/>
            <person name="Ye F."/>
            <person name="Su P."/>
            <person name="Kiefer A.F."/>
            <person name="Nichols A."/>
            <person name="Cepeda A.J."/>
            <person name="Yan W."/>
            <person name="Fan B."/>
            <person name="Jiang Y."/>
            <person name="Adhikari A."/>
            <person name="Zheng C.-J."/>
            <person name="Schuster L."/>
            <person name="Cowan T.M."/>
            <person name="Smanski M.J."/>
            <person name="Chevrette M.G."/>
            <person name="De Carvalho L.P.S."/>
            <person name="Shen B."/>
        </authorList>
    </citation>
    <scope>NUCLEOTIDE SEQUENCE [LARGE SCALE GENOMIC DNA]</scope>
    <source>
        <strain evidence="1 2">NPDC050671</strain>
    </source>
</reference>
<dbReference type="EMBL" id="JBFAIH010000025">
    <property type="protein sequence ID" value="MEV0367115.1"/>
    <property type="molecule type" value="Genomic_DNA"/>
</dbReference>
<dbReference type="Proteomes" id="UP001551658">
    <property type="component" value="Unassembled WGS sequence"/>
</dbReference>
<keyword evidence="2" id="KW-1185">Reference proteome</keyword>
<protein>
    <recommendedName>
        <fullName evidence="3">ParB-like nuclease family protein</fullName>
    </recommendedName>
</protein>